<feature type="transmembrane region" description="Helical" evidence="3">
    <location>
        <begin position="385"/>
        <end position="403"/>
    </location>
</feature>
<dbReference type="GO" id="GO:0016020">
    <property type="term" value="C:membrane"/>
    <property type="evidence" value="ECO:0007669"/>
    <property type="project" value="InterPro"/>
</dbReference>
<evidence type="ECO:0000256" key="2">
    <source>
        <dbReference type="ARBA" id="ARBA00023136"/>
    </source>
</evidence>
<dbReference type="PANTHER" id="PTHR22550:SF5">
    <property type="entry name" value="LEUCINE ZIPPER PROTEIN 4"/>
    <property type="match status" value="1"/>
</dbReference>
<dbReference type="Proteomes" id="UP000035218">
    <property type="component" value="Unassembled WGS sequence"/>
</dbReference>
<evidence type="ECO:0000313" key="5">
    <source>
        <dbReference type="Proteomes" id="UP000035218"/>
    </source>
</evidence>
<comment type="similarity">
    <text evidence="1">Belongs to the GerABKA family.</text>
</comment>
<protein>
    <submittedName>
        <fullName evidence="4">Spore gernimation protein GerA</fullName>
    </submittedName>
</protein>
<evidence type="ECO:0000256" key="3">
    <source>
        <dbReference type="SAM" id="Phobius"/>
    </source>
</evidence>
<dbReference type="AlphaFoldDB" id="A0A837KRW8"/>
<dbReference type="InterPro" id="IPR050768">
    <property type="entry name" value="UPF0353/GerABKA_families"/>
</dbReference>
<gene>
    <name evidence="4" type="ORF">AA984_07775</name>
</gene>
<feature type="transmembrane region" description="Helical" evidence="3">
    <location>
        <begin position="289"/>
        <end position="313"/>
    </location>
</feature>
<reference evidence="4 5" key="1">
    <citation type="submission" date="2015-05" db="EMBL/GenBank/DDBJ databases">
        <title>Genome sequencing project for genomic taxonomy and phylogenomics of Bacillus-like bacteria.</title>
        <authorList>
            <person name="Liu B."/>
            <person name="Wang J."/>
            <person name="Zhu Y."/>
            <person name="Liu G."/>
            <person name="Chen Q."/>
            <person name="Chen Z."/>
            <person name="Lan J."/>
            <person name="Che J."/>
            <person name="Ge C."/>
            <person name="Shi H."/>
            <person name="Pan Z."/>
            <person name="Liu X."/>
        </authorList>
    </citation>
    <scope>NUCLEOTIDE SEQUENCE [LARGE SCALE GENOMIC DNA]</scope>
    <source>
        <strain evidence="4 5">DSM 9885</strain>
    </source>
</reference>
<name>A0A837KRW8_9BACL</name>
<comment type="caution">
    <text evidence="4">The sequence shown here is derived from an EMBL/GenBank/DDBJ whole genome shotgun (WGS) entry which is preliminary data.</text>
</comment>
<sequence length="501" mass="57010">MINSLWSETDMITEWNEFLSIAQDSNDFKHYPLLNEESPFVISYYQTLIKTELLQKNLLRPLQERMEANESITDLRHFSRFLHVEDIIYTDDIQTVVSKIMTGYAAIQSKDNLQFFALINLANPTEGLRTDNDTENEFSVVGPKVGFVENIDINLHLIRQQISTPKLIIRELTLGTLSHTRIAVVYLSGITNPQHIETVEQRLQTIDFDIIFDSSQLDQIMSDNSNTPFPLFLSTERIDRVIYALTLGQIVIISDASPYVITGPTTIFDFFISPEDYYLPWILSSLFRLIRIFGVLFSILMTPAYTAVLTFHLEMIPQDMLAPIILSRKYVPFPPVLEVLFLELTIEFLREAGARLPTKVGQTLGIVGGIVIGQASVEAALTSNILLIIVALSALASFTTPIYKMSNTIRFLRFPLIILSGIWGGLGIAIGLMFMLTHLLQLKSLGTPYLAPLYPFRRRSFADSFIRSSYSRTARRSAIMRVISQWRYDPDKATQKRDIDE</sequence>
<evidence type="ECO:0000256" key="1">
    <source>
        <dbReference type="ARBA" id="ARBA00005278"/>
    </source>
</evidence>
<dbReference type="GO" id="GO:0009847">
    <property type="term" value="P:spore germination"/>
    <property type="evidence" value="ECO:0007669"/>
    <property type="project" value="InterPro"/>
</dbReference>
<keyword evidence="3" id="KW-0812">Transmembrane</keyword>
<feature type="transmembrane region" description="Helical" evidence="3">
    <location>
        <begin position="415"/>
        <end position="440"/>
    </location>
</feature>
<dbReference type="PIRSF" id="PIRSF005690">
    <property type="entry name" value="GerBA"/>
    <property type="match status" value="1"/>
</dbReference>
<keyword evidence="3" id="KW-1133">Transmembrane helix</keyword>
<proteinExistence type="inferred from homology"/>
<accession>A0A837KRW8</accession>
<keyword evidence="2 3" id="KW-0472">Membrane</keyword>
<dbReference type="EMBL" id="LDCN01000002">
    <property type="protein sequence ID" value="KLI00315.1"/>
    <property type="molecule type" value="Genomic_DNA"/>
</dbReference>
<dbReference type="PANTHER" id="PTHR22550">
    <property type="entry name" value="SPORE GERMINATION PROTEIN"/>
    <property type="match status" value="1"/>
</dbReference>
<dbReference type="Pfam" id="PF03323">
    <property type="entry name" value="GerA"/>
    <property type="match status" value="1"/>
</dbReference>
<evidence type="ECO:0000313" key="4">
    <source>
        <dbReference type="EMBL" id="KLI00315.1"/>
    </source>
</evidence>
<organism evidence="4 5">
    <name type="scientific">Brevibacillus formosus</name>
    <dbReference type="NCBI Taxonomy" id="54913"/>
    <lineage>
        <taxon>Bacteria</taxon>
        <taxon>Bacillati</taxon>
        <taxon>Bacillota</taxon>
        <taxon>Bacilli</taxon>
        <taxon>Bacillales</taxon>
        <taxon>Paenibacillaceae</taxon>
        <taxon>Brevibacillus</taxon>
    </lineage>
</organism>
<dbReference type="InterPro" id="IPR004995">
    <property type="entry name" value="Spore_Ger"/>
</dbReference>